<evidence type="ECO:0000313" key="7">
    <source>
        <dbReference type="Proteomes" id="UP000256562"/>
    </source>
</evidence>
<keyword evidence="4 5" id="KW-0472">Membrane</keyword>
<comment type="subcellular location">
    <subcellularLocation>
        <location evidence="1">Membrane</location>
        <topology evidence="1">Multi-pass membrane protein</topology>
    </subcellularLocation>
</comment>
<keyword evidence="3 5" id="KW-1133">Transmembrane helix</keyword>
<dbReference type="GO" id="GO:0009403">
    <property type="term" value="P:toxin biosynthetic process"/>
    <property type="evidence" value="ECO:0007669"/>
    <property type="project" value="InterPro"/>
</dbReference>
<accession>A0A3E0IP24</accession>
<dbReference type="GO" id="GO:0016020">
    <property type="term" value="C:membrane"/>
    <property type="evidence" value="ECO:0007669"/>
    <property type="project" value="UniProtKB-SubCell"/>
</dbReference>
<keyword evidence="2 5" id="KW-0812">Transmembrane</keyword>
<feature type="transmembrane region" description="Helical" evidence="5">
    <location>
        <begin position="85"/>
        <end position="103"/>
    </location>
</feature>
<evidence type="ECO:0000256" key="2">
    <source>
        <dbReference type="ARBA" id="ARBA00022692"/>
    </source>
</evidence>
<sequence>MEESNVYELIGGIVIVIFALLGFYKGAVMSTLYFLGTLFSIWIAHRLYQPFSKHLDLFIPFPKTVAYDTQYVIQFDDPSNQFTKLIGFILIIIVVKVLLRLLMSSMSRVLHTFQRPLLSRLFGVILGVGTGFIVLHFLFYIFALYPSDLLQSAMKASLGAQKIVLDMPFLSNITLNL</sequence>
<dbReference type="PANTHER" id="PTHR37306">
    <property type="entry name" value="COLICIN V PRODUCTION PROTEIN"/>
    <property type="match status" value="1"/>
</dbReference>
<dbReference type="AlphaFoldDB" id="A0A3E0IP24"/>
<evidence type="ECO:0000313" key="6">
    <source>
        <dbReference type="EMBL" id="REH94518.1"/>
    </source>
</evidence>
<evidence type="ECO:0000256" key="5">
    <source>
        <dbReference type="SAM" id="Phobius"/>
    </source>
</evidence>
<dbReference type="EMBL" id="QKXQ01000351">
    <property type="protein sequence ID" value="REH94518.1"/>
    <property type="molecule type" value="Genomic_DNA"/>
</dbReference>
<feature type="transmembrane region" description="Helical" evidence="5">
    <location>
        <begin position="6"/>
        <end position="24"/>
    </location>
</feature>
<dbReference type="Proteomes" id="UP000256562">
    <property type="component" value="Unassembled WGS sequence"/>
</dbReference>
<feature type="transmembrane region" description="Helical" evidence="5">
    <location>
        <begin position="124"/>
        <end position="145"/>
    </location>
</feature>
<comment type="caution">
    <text evidence="6">The sequence shown here is derived from an EMBL/GenBank/DDBJ whole genome shotgun (WGS) entry which is preliminary data.</text>
</comment>
<proteinExistence type="predicted"/>
<name>A0A3E0IP24_9STAP</name>
<reference evidence="6 7" key="1">
    <citation type="journal article" date="2018" name="Vet. Microbiol.">
        <title>Characterisation of Staphylococcus felis isolated from cats using whole genome sequencing.</title>
        <authorList>
            <person name="Worthing K."/>
            <person name="Pang S."/>
            <person name="Trott D.J."/>
            <person name="Abraham S."/>
            <person name="Coombs G.W."/>
            <person name="Jordan D."/>
            <person name="McIntyre L."/>
            <person name="Davies M.R."/>
            <person name="Norris J."/>
        </authorList>
    </citation>
    <scope>NUCLEOTIDE SEQUENCE [LARGE SCALE GENOMIC DNA]</scope>
    <source>
        <strain evidence="6 7">F9</strain>
    </source>
</reference>
<gene>
    <name evidence="6" type="ORF">DOS83_07535</name>
</gene>
<evidence type="ECO:0000256" key="4">
    <source>
        <dbReference type="ARBA" id="ARBA00023136"/>
    </source>
</evidence>
<organism evidence="6 7">
    <name type="scientific">Staphylococcus felis</name>
    <dbReference type="NCBI Taxonomy" id="46127"/>
    <lineage>
        <taxon>Bacteria</taxon>
        <taxon>Bacillati</taxon>
        <taxon>Bacillota</taxon>
        <taxon>Bacilli</taxon>
        <taxon>Bacillales</taxon>
        <taxon>Staphylococcaceae</taxon>
        <taxon>Staphylococcus</taxon>
    </lineage>
</organism>
<dbReference type="InterPro" id="IPR003825">
    <property type="entry name" value="Colicin-V_CvpA"/>
</dbReference>
<evidence type="ECO:0000256" key="3">
    <source>
        <dbReference type="ARBA" id="ARBA00022989"/>
    </source>
</evidence>
<protein>
    <submittedName>
        <fullName evidence="6">CvpA family protein</fullName>
    </submittedName>
</protein>
<dbReference type="OrthoDB" id="2413505at2"/>
<feature type="transmembrane region" description="Helical" evidence="5">
    <location>
        <begin position="31"/>
        <end position="48"/>
    </location>
</feature>
<dbReference type="PANTHER" id="PTHR37306:SF1">
    <property type="entry name" value="COLICIN V PRODUCTION PROTEIN"/>
    <property type="match status" value="1"/>
</dbReference>
<evidence type="ECO:0000256" key="1">
    <source>
        <dbReference type="ARBA" id="ARBA00004141"/>
    </source>
</evidence>
<dbReference type="Pfam" id="PF02674">
    <property type="entry name" value="Colicin_V"/>
    <property type="match status" value="1"/>
</dbReference>